<evidence type="ECO:0000256" key="1">
    <source>
        <dbReference type="SAM" id="Phobius"/>
    </source>
</evidence>
<gene>
    <name evidence="2" type="ORF">GCM10007884_18220</name>
</gene>
<keyword evidence="1" id="KW-0472">Membrane</keyword>
<keyword evidence="3" id="KW-1185">Reference proteome</keyword>
<keyword evidence="1" id="KW-0812">Transmembrane</keyword>
<accession>A0ABQ6D0I0</accession>
<organism evidence="2 3">
    <name type="scientific">Methylobacterium brachythecii</name>
    <dbReference type="NCBI Taxonomy" id="1176177"/>
    <lineage>
        <taxon>Bacteria</taxon>
        <taxon>Pseudomonadati</taxon>
        <taxon>Pseudomonadota</taxon>
        <taxon>Alphaproteobacteria</taxon>
        <taxon>Hyphomicrobiales</taxon>
        <taxon>Methylobacteriaceae</taxon>
        <taxon>Methylobacterium</taxon>
    </lineage>
</organism>
<dbReference type="Proteomes" id="UP001156881">
    <property type="component" value="Unassembled WGS sequence"/>
</dbReference>
<keyword evidence="1" id="KW-1133">Transmembrane helix</keyword>
<dbReference type="EMBL" id="BSPG01000007">
    <property type="protein sequence ID" value="GLS43837.1"/>
    <property type="molecule type" value="Genomic_DNA"/>
</dbReference>
<evidence type="ECO:0000313" key="2">
    <source>
        <dbReference type="EMBL" id="GLS43837.1"/>
    </source>
</evidence>
<comment type="caution">
    <text evidence="2">The sequence shown here is derived from an EMBL/GenBank/DDBJ whole genome shotgun (WGS) entry which is preliminary data.</text>
</comment>
<evidence type="ECO:0000313" key="3">
    <source>
        <dbReference type="Proteomes" id="UP001156881"/>
    </source>
</evidence>
<reference evidence="3" key="1">
    <citation type="journal article" date="2019" name="Int. J. Syst. Evol. Microbiol.">
        <title>The Global Catalogue of Microorganisms (GCM) 10K type strain sequencing project: providing services to taxonomists for standard genome sequencing and annotation.</title>
        <authorList>
            <consortium name="The Broad Institute Genomics Platform"/>
            <consortium name="The Broad Institute Genome Sequencing Center for Infectious Disease"/>
            <person name="Wu L."/>
            <person name="Ma J."/>
        </authorList>
    </citation>
    <scope>NUCLEOTIDE SEQUENCE [LARGE SCALE GENOMIC DNA]</scope>
    <source>
        <strain evidence="3">NBRC 107710</strain>
    </source>
</reference>
<proteinExistence type="predicted"/>
<feature type="transmembrane region" description="Helical" evidence="1">
    <location>
        <begin position="48"/>
        <end position="72"/>
    </location>
</feature>
<name>A0ABQ6D0I0_9HYPH</name>
<sequence length="115" mass="12761">MVMSDPRPSSESTGKPWRRGVVLALLLMPGLCEVLVTTPGFDPGLVPAWIAVPIAMIGFLTFLVLAGLTSLVRNRVVAVLLGAFLRRRWRWPVWLALIAAAPYWLAFLRALPKPW</sequence>
<feature type="transmembrane region" description="Helical" evidence="1">
    <location>
        <begin position="93"/>
        <end position="111"/>
    </location>
</feature>
<protein>
    <submittedName>
        <fullName evidence="2">Uncharacterized protein</fullName>
    </submittedName>
</protein>